<evidence type="ECO:0000256" key="3">
    <source>
        <dbReference type="ARBA" id="ARBA00022502"/>
    </source>
</evidence>
<evidence type="ECO:0000313" key="13">
    <source>
        <dbReference type="RefSeq" id="XP_027273777.1"/>
    </source>
</evidence>
<dbReference type="KEGG" id="cge:100764893"/>
<dbReference type="AlphaFoldDB" id="A0A9J7JPG0"/>
<protein>
    <submittedName>
        <fullName evidence="10 11">Phosphatidylinositol-glycan biosynthesis class F protein isoform X1</fullName>
    </submittedName>
</protein>
<evidence type="ECO:0000313" key="9">
    <source>
        <dbReference type="Proteomes" id="UP001108280"/>
    </source>
</evidence>
<keyword evidence="4 8" id="KW-0812">Transmembrane</keyword>
<keyword evidence="6 8" id="KW-1133">Transmembrane helix</keyword>
<dbReference type="GO" id="GO:0005789">
    <property type="term" value="C:endoplasmic reticulum membrane"/>
    <property type="evidence" value="ECO:0007669"/>
    <property type="project" value="UniProtKB-SubCell"/>
</dbReference>
<evidence type="ECO:0000256" key="4">
    <source>
        <dbReference type="ARBA" id="ARBA00022692"/>
    </source>
</evidence>
<accession>A0A9J7JPG0</accession>
<evidence type="ECO:0000313" key="10">
    <source>
        <dbReference type="RefSeq" id="XP_027273774.1"/>
    </source>
</evidence>
<dbReference type="RefSeq" id="XP_027273774.1">
    <property type="nucleotide sequence ID" value="XM_027417973.2"/>
</dbReference>
<keyword evidence="5" id="KW-0256">Endoplasmic reticulum</keyword>
<dbReference type="RefSeq" id="XP_007650096.1">
    <property type="nucleotide sequence ID" value="XM_007651906.4"/>
</dbReference>
<reference evidence="9" key="1">
    <citation type="journal article" date="2018" name="Biotechnol. Bioeng.">
        <title>A reference genome of the Chinese hamster based on a hybrid assembly strategy.</title>
        <authorList>
            <person name="Rupp O."/>
            <person name="MacDonald M.L."/>
            <person name="Li S."/>
            <person name="Dhiman H."/>
            <person name="Polson S."/>
            <person name="Griep S."/>
            <person name="Heffner K."/>
            <person name="Hernandez I."/>
            <person name="Brinkrolf K."/>
            <person name="Jadhav V."/>
            <person name="Samoudi M."/>
            <person name="Hao H."/>
            <person name="Kingham B."/>
            <person name="Goesmann A."/>
            <person name="Betenbaugh M.J."/>
            <person name="Lewis N.E."/>
            <person name="Borth N."/>
            <person name="Lee K.H."/>
        </authorList>
    </citation>
    <scope>NUCLEOTIDE SEQUENCE [LARGE SCALE GENOMIC DNA]</scope>
    <source>
        <strain evidence="9">17A/GY</strain>
    </source>
</reference>
<evidence type="ECO:0000256" key="6">
    <source>
        <dbReference type="ARBA" id="ARBA00022989"/>
    </source>
</evidence>
<evidence type="ECO:0000313" key="11">
    <source>
        <dbReference type="RefSeq" id="XP_027273775.1"/>
    </source>
</evidence>
<dbReference type="GO" id="GO:0006506">
    <property type="term" value="P:GPI anchor biosynthetic process"/>
    <property type="evidence" value="ECO:0007669"/>
    <property type="project" value="UniProtKB-KW"/>
</dbReference>
<dbReference type="InterPro" id="IPR009580">
    <property type="entry name" value="GPI_biosynthesis_protein_Pig-F"/>
</dbReference>
<feature type="transmembrane region" description="Helical" evidence="8">
    <location>
        <begin position="41"/>
        <end position="62"/>
    </location>
</feature>
<dbReference type="RefSeq" id="XP_007650097.1">
    <property type="nucleotide sequence ID" value="XM_007651907.3"/>
</dbReference>
<dbReference type="RefSeq" id="XP_027273776.1">
    <property type="nucleotide sequence ID" value="XM_027417975.2"/>
</dbReference>
<evidence type="ECO:0000256" key="5">
    <source>
        <dbReference type="ARBA" id="ARBA00022824"/>
    </source>
</evidence>
<dbReference type="RefSeq" id="XP_027298575.1">
    <property type="nucleotide sequence ID" value="XM_027442774.2"/>
</dbReference>
<evidence type="ECO:0000256" key="8">
    <source>
        <dbReference type="SAM" id="Phobius"/>
    </source>
</evidence>
<keyword evidence="3" id="KW-0337">GPI-anchor biosynthesis</keyword>
<dbReference type="RefSeq" id="XP_007650095.1">
    <property type="nucleotide sequence ID" value="XM_007651905.4"/>
</dbReference>
<dbReference type="Proteomes" id="UP001108280">
    <property type="component" value="Chromosome 5"/>
</dbReference>
<dbReference type="RefSeq" id="XP_027273777.1">
    <property type="nucleotide sequence ID" value="XM_027417976.2"/>
</dbReference>
<evidence type="ECO:0000256" key="1">
    <source>
        <dbReference type="ARBA" id="ARBA00004477"/>
    </source>
</evidence>
<dbReference type="Pfam" id="PF06699">
    <property type="entry name" value="PIG-F"/>
    <property type="match status" value="1"/>
</dbReference>
<feature type="transmembrane region" description="Helical" evidence="8">
    <location>
        <begin position="113"/>
        <end position="135"/>
    </location>
</feature>
<gene>
    <name evidence="10 11 12 13" type="primary">Pigf</name>
</gene>
<feature type="transmembrane region" description="Helical" evidence="8">
    <location>
        <begin position="83"/>
        <end position="101"/>
    </location>
</feature>
<dbReference type="OrthoDB" id="17366at2759"/>
<keyword evidence="7 8" id="KW-0472">Membrane</keyword>
<dbReference type="CTD" id="5281"/>
<comment type="subcellular location">
    <subcellularLocation>
        <location evidence="1">Endoplasmic reticulum membrane</location>
        <topology evidence="1">Multi-pass membrane protein</topology>
    </subcellularLocation>
</comment>
<sequence>MKDTDIKRLLYSNLLCIFSVFLSIFIPSLFLDNFSILETHLTWLCTCSASVTGVNLLLHLVVKPNVSSRRSSLSHKVTRVLKCCIYFLLSCFFLHIIFVLYGAPLIELVLETFLFAVILSTFTTIPCLCLLGPNLKAWLRVFSRNGVTSIWENSLQITTISSFIGAWLGAFPIPLDWERPWQFLWCHCYSPINQILQIKTSLWLIMLIESARKADKGMMGLAKCGDFARANFEKILLYKLCSLKYSTLLKDFSSPFLATHYTLDMFTLCSKQASLGYVLFIFWRNGSVWFL</sequence>
<dbReference type="GeneID" id="100764893"/>
<reference evidence="9" key="2">
    <citation type="journal article" date="2020" name="Biotechnol. Bioeng.">
        <title>Chromosome-scale scaffolds for the Chinese hamster reference genome assembly to facilitate the study of the CHO epigenome.</title>
        <authorList>
            <person name="Hilliard W."/>
            <person name="MacDonald M."/>
            <person name="Lee K.H."/>
        </authorList>
    </citation>
    <scope>NUCLEOTIDE SEQUENCE [LARGE SCALE GENOMIC DNA]</scope>
    <source>
        <strain evidence="9">17A/GY</strain>
    </source>
</reference>
<evidence type="ECO:0000256" key="2">
    <source>
        <dbReference type="ARBA" id="ARBA00004687"/>
    </source>
</evidence>
<dbReference type="RefSeq" id="XP_027273775.1">
    <property type="nucleotide sequence ID" value="XM_027417974.2"/>
</dbReference>
<name>A0A9J7JPG0_CRIGR</name>
<comment type="pathway">
    <text evidence="2">Glycolipid biosynthesis; glycosylphosphatidylinositol-anchor biosynthesis.</text>
</comment>
<evidence type="ECO:0000313" key="12">
    <source>
        <dbReference type="RefSeq" id="XP_027273776.1"/>
    </source>
</evidence>
<feature type="transmembrane region" description="Helical" evidence="8">
    <location>
        <begin position="9"/>
        <end position="29"/>
    </location>
</feature>
<keyword evidence="9" id="KW-1185">Reference proteome</keyword>
<proteinExistence type="predicted"/>
<organism evidence="9 11">
    <name type="scientific">Cricetulus griseus</name>
    <name type="common">Chinese hamster</name>
    <name type="synonym">Cricetulus barabensis griseus</name>
    <dbReference type="NCBI Taxonomy" id="10029"/>
    <lineage>
        <taxon>Eukaryota</taxon>
        <taxon>Metazoa</taxon>
        <taxon>Chordata</taxon>
        <taxon>Craniata</taxon>
        <taxon>Vertebrata</taxon>
        <taxon>Euteleostomi</taxon>
        <taxon>Mammalia</taxon>
        <taxon>Eutheria</taxon>
        <taxon>Euarchontoglires</taxon>
        <taxon>Glires</taxon>
        <taxon>Rodentia</taxon>
        <taxon>Myomorpha</taxon>
        <taxon>Muroidea</taxon>
        <taxon>Cricetidae</taxon>
        <taxon>Cricetinae</taxon>
        <taxon>Cricetulus</taxon>
    </lineage>
</organism>
<evidence type="ECO:0000256" key="7">
    <source>
        <dbReference type="ARBA" id="ARBA00023136"/>
    </source>
</evidence>
<reference evidence="10 11" key="3">
    <citation type="submission" date="2025-04" db="UniProtKB">
        <authorList>
            <consortium name="RefSeq"/>
        </authorList>
    </citation>
    <scope>IDENTIFICATION</scope>
    <source>
        <strain evidence="10 11">17A/GY</strain>
        <tissue evidence="10 11">Liver</tissue>
    </source>
</reference>